<sequence>MLTDTLRGWRLKQPFGEAYLILRHDFSLSRAARLAGKGLFGSDGVHQKLVLPTRQNVIEK</sequence>
<proteinExistence type="predicted"/>
<evidence type="ECO:0000313" key="2">
    <source>
        <dbReference type="Proteomes" id="UP000236345"/>
    </source>
</evidence>
<protein>
    <submittedName>
        <fullName evidence="1">Uncharacterized protein</fullName>
    </submittedName>
</protein>
<dbReference type="AlphaFoldDB" id="A0A2K1Q914"/>
<accession>A0A2K1Q914</accession>
<organism evidence="1 2">
    <name type="scientific">Mixta theicola</name>
    <dbReference type="NCBI Taxonomy" id="1458355"/>
    <lineage>
        <taxon>Bacteria</taxon>
        <taxon>Pseudomonadati</taxon>
        <taxon>Pseudomonadota</taxon>
        <taxon>Gammaproteobacteria</taxon>
        <taxon>Enterobacterales</taxon>
        <taxon>Erwiniaceae</taxon>
        <taxon>Mixta</taxon>
    </lineage>
</organism>
<reference evidence="2" key="1">
    <citation type="submission" date="2017-09" db="EMBL/GenBank/DDBJ databases">
        <authorList>
            <person name="Palmer M."/>
            <person name="Steenkamp E.T."/>
            <person name="Coetzee M.P."/>
            <person name="Avontuur J.R."/>
            <person name="Van Zyl E."/>
            <person name="Chan W.-Y."/>
            <person name="Blom J."/>
            <person name="Venter S.N."/>
        </authorList>
    </citation>
    <scope>NUCLEOTIDE SEQUENCE [LARGE SCALE GENOMIC DNA]</scope>
    <source>
        <strain evidence="2">QC88-366</strain>
    </source>
</reference>
<dbReference type="Proteomes" id="UP000236345">
    <property type="component" value="Unassembled WGS sequence"/>
</dbReference>
<evidence type="ECO:0000313" key="1">
    <source>
        <dbReference type="EMBL" id="PNS11521.1"/>
    </source>
</evidence>
<name>A0A2K1Q914_9GAMM</name>
<gene>
    <name evidence="1" type="ORF">COO59_10860</name>
</gene>
<dbReference type="EMBL" id="NWUO01000007">
    <property type="protein sequence ID" value="PNS11521.1"/>
    <property type="molecule type" value="Genomic_DNA"/>
</dbReference>
<comment type="caution">
    <text evidence="1">The sequence shown here is derived from an EMBL/GenBank/DDBJ whole genome shotgun (WGS) entry which is preliminary data.</text>
</comment>
<keyword evidence="2" id="KW-1185">Reference proteome</keyword>